<reference evidence="3 4" key="1">
    <citation type="submission" date="2013-12" db="EMBL/GenBank/DDBJ databases">
        <authorList>
            <person name="Stott M."/>
        </authorList>
    </citation>
    <scope>NUCLEOTIDE SEQUENCE [LARGE SCALE GENOMIC DNA]</scope>
    <source>
        <strain evidence="3 4">K22</strain>
    </source>
</reference>
<dbReference type="InterPro" id="IPR000600">
    <property type="entry name" value="ROK"/>
</dbReference>
<gene>
    <name evidence="3" type="ORF">PYK22_01120</name>
</gene>
<reference evidence="3 4" key="2">
    <citation type="submission" date="2015-01" db="EMBL/GenBank/DDBJ databases">
        <title>Complete genome sequence of Pyrinomonas methylaliphatogenes type strain K22T.</title>
        <authorList>
            <person name="Lee K.C.Y."/>
            <person name="Power J.F."/>
            <person name="Dunfield P.F."/>
            <person name="Morgan X.C."/>
            <person name="Huttenhower C."/>
            <person name="Stott M.B."/>
        </authorList>
    </citation>
    <scope>NUCLEOTIDE SEQUENCE [LARGE SCALE GENOMIC DNA]</scope>
    <source>
        <strain evidence="3 4">K22</strain>
    </source>
</reference>
<dbReference type="Gene3D" id="3.30.420.40">
    <property type="match status" value="2"/>
</dbReference>
<keyword evidence="3" id="KW-0418">Kinase</keyword>
<proteinExistence type="inferred from homology"/>
<evidence type="ECO:0000313" key="3">
    <source>
        <dbReference type="EMBL" id="CDM65122.1"/>
    </source>
</evidence>
<dbReference type="OrthoDB" id="9796533at2"/>
<keyword evidence="4" id="KW-1185">Reference proteome</keyword>
<organism evidence="3 4">
    <name type="scientific">Pyrinomonas methylaliphatogenes</name>
    <dbReference type="NCBI Taxonomy" id="454194"/>
    <lineage>
        <taxon>Bacteria</taxon>
        <taxon>Pseudomonadati</taxon>
        <taxon>Acidobacteriota</taxon>
        <taxon>Blastocatellia</taxon>
        <taxon>Blastocatellales</taxon>
        <taxon>Pyrinomonadaceae</taxon>
        <taxon>Pyrinomonas</taxon>
    </lineage>
</organism>
<dbReference type="PANTHER" id="PTHR18964:SF110">
    <property type="entry name" value="TRANSCRIPTIONAL REGULATOR, XYLR-RELATED"/>
    <property type="match status" value="1"/>
</dbReference>
<dbReference type="GO" id="GO:0016301">
    <property type="term" value="F:kinase activity"/>
    <property type="evidence" value="ECO:0007669"/>
    <property type="project" value="UniProtKB-KW"/>
</dbReference>
<evidence type="ECO:0000256" key="1">
    <source>
        <dbReference type="ARBA" id="ARBA00006479"/>
    </source>
</evidence>
<feature type="domain" description="HTH crp-type" evidence="2">
    <location>
        <begin position="27"/>
        <end position="85"/>
    </location>
</feature>
<dbReference type="InterPro" id="IPR036390">
    <property type="entry name" value="WH_DNA-bd_sf"/>
</dbReference>
<evidence type="ECO:0000259" key="2">
    <source>
        <dbReference type="SMART" id="SM00419"/>
    </source>
</evidence>
<dbReference type="EMBL" id="CBXV010000004">
    <property type="protein sequence ID" value="CDM65122.1"/>
    <property type="molecule type" value="Genomic_DNA"/>
</dbReference>
<dbReference type="SUPFAM" id="SSF46785">
    <property type="entry name" value="Winged helix' DNA-binding domain"/>
    <property type="match status" value="1"/>
</dbReference>
<sequence>MRKIDLTNFQVATSETARDINRRIMLNLIRRHQPISRADLARYSGLQRSTVSVIVDQLIKEKWVTEGASGHAPRGRKPRFLYLNRDRVGIIGINVRPAMTTIALADLDANFMAQESFSTASNPEQFIADLRTRLRNLIDTHPGIAYEGIGVSLPGRIDLASQRLVFAPNLGWRDVDLKTPLEEATGLPVELENAANACALAELWFGREGVRNLIAVTVSEGIGSGVILGGQLVRGSNGLAGEFGHITIVEEGIECRCGNRGCWEVYASNSAAVRYYVQATTSARSRMESRTPEASLSFDDILRLADQGDPKANEAIASMAHYLGVGIALLITGLAPDVIVLVGEVTRFWGRIGPIIEQIVRRRNVTGAPTRIVPTDPAMQPRLRGTIALVLQKHFGAPEVA</sequence>
<dbReference type="Gene3D" id="1.10.10.10">
    <property type="entry name" value="Winged helix-like DNA-binding domain superfamily/Winged helix DNA-binding domain"/>
    <property type="match status" value="1"/>
</dbReference>
<dbReference type="SUPFAM" id="SSF53067">
    <property type="entry name" value="Actin-like ATPase domain"/>
    <property type="match status" value="1"/>
</dbReference>
<dbReference type="Proteomes" id="UP000031518">
    <property type="component" value="Unassembled WGS sequence"/>
</dbReference>
<dbReference type="Pfam" id="PF12802">
    <property type="entry name" value="MarR_2"/>
    <property type="match status" value="1"/>
</dbReference>
<keyword evidence="3" id="KW-0808">Transferase</keyword>
<dbReference type="InterPro" id="IPR049874">
    <property type="entry name" value="ROK_cs"/>
</dbReference>
<evidence type="ECO:0000313" key="4">
    <source>
        <dbReference type="Proteomes" id="UP000031518"/>
    </source>
</evidence>
<name>A0A0B6WWL5_9BACT</name>
<dbReference type="InterPro" id="IPR000835">
    <property type="entry name" value="HTH_MarR-typ"/>
</dbReference>
<dbReference type="PROSITE" id="PS01125">
    <property type="entry name" value="ROK"/>
    <property type="match status" value="1"/>
</dbReference>
<dbReference type="AlphaFoldDB" id="A0A0B6WWL5"/>
<comment type="similarity">
    <text evidence="1">Belongs to the ROK (NagC/XylR) family.</text>
</comment>
<protein>
    <submittedName>
        <fullName evidence="3">Transcriptional regulator/sugar kinase</fullName>
    </submittedName>
</protein>
<dbReference type="Pfam" id="PF00480">
    <property type="entry name" value="ROK"/>
    <property type="match status" value="1"/>
</dbReference>
<dbReference type="InterPro" id="IPR036388">
    <property type="entry name" value="WH-like_DNA-bd_sf"/>
</dbReference>
<dbReference type="GO" id="GO:0003677">
    <property type="term" value="F:DNA binding"/>
    <property type="evidence" value="ECO:0007669"/>
    <property type="project" value="InterPro"/>
</dbReference>
<dbReference type="InterPro" id="IPR043129">
    <property type="entry name" value="ATPase_NBD"/>
</dbReference>
<dbReference type="InterPro" id="IPR012318">
    <property type="entry name" value="HTH_CRP"/>
</dbReference>
<accession>A0A0B6WWL5</accession>
<dbReference type="RefSeq" id="WP_041975172.1">
    <property type="nucleotide sequence ID" value="NZ_CBXV010000004.1"/>
</dbReference>
<dbReference type="GO" id="GO:0003700">
    <property type="term" value="F:DNA-binding transcription factor activity"/>
    <property type="evidence" value="ECO:0007669"/>
    <property type="project" value="InterPro"/>
</dbReference>
<dbReference type="SMART" id="SM00419">
    <property type="entry name" value="HTH_CRP"/>
    <property type="match status" value="1"/>
</dbReference>
<dbReference type="PANTHER" id="PTHR18964">
    <property type="entry name" value="ROK (REPRESSOR, ORF, KINASE) FAMILY"/>
    <property type="match status" value="1"/>
</dbReference>
<dbReference type="STRING" id="454194.PYK22_01120"/>